<evidence type="ECO:0000259" key="4">
    <source>
        <dbReference type="PROSITE" id="PS50042"/>
    </source>
</evidence>
<dbReference type="AlphaFoldDB" id="A0A1H9R7J2"/>
<sequence length="231" mass="25082">MRQSSPREEHHDSCVSQVPIFRGLTVEQQQVVASLAGPATLPGGALLHDMGHPLGELFAIHSGRIQVVHIAPSGRHQLLHLAGPGEVIGEHAFLTGQRPEYIAETTERTVVCVFRHADLVQLIGDYPSIAMGLLRSVSDQLVDAQRRLTLGATDVTTRLANYLLDLPATDPAHPERVHLPMAKKDVASWLVTTPESLSRALAHLAHMATIRVQGSTIDLLDPERLEELAAS</sequence>
<keyword evidence="2" id="KW-0238">DNA-binding</keyword>
<dbReference type="STRING" id="64702.SAMN05443377_10625"/>
<dbReference type="InterPro" id="IPR036390">
    <property type="entry name" value="WH_DNA-bd_sf"/>
</dbReference>
<protein>
    <submittedName>
        <fullName evidence="6">CRP/FNR family transcriptional regulator, anaerobic regulatory protein</fullName>
    </submittedName>
</protein>
<dbReference type="GO" id="GO:0003700">
    <property type="term" value="F:DNA-binding transcription factor activity"/>
    <property type="evidence" value="ECO:0007669"/>
    <property type="project" value="TreeGrafter"/>
</dbReference>
<reference evidence="6 7" key="1">
    <citation type="submission" date="2016-10" db="EMBL/GenBank/DDBJ databases">
        <authorList>
            <person name="de Groot N.N."/>
        </authorList>
    </citation>
    <scope>NUCLEOTIDE SEQUENCE [LARGE SCALE GENOMIC DNA]</scope>
    <source>
        <strain evidence="6 7">DSM 16859</strain>
    </source>
</reference>
<dbReference type="CDD" id="cd00038">
    <property type="entry name" value="CAP_ED"/>
    <property type="match status" value="1"/>
</dbReference>
<dbReference type="Gene3D" id="1.10.10.10">
    <property type="entry name" value="Winged helix-like DNA-binding domain superfamily/Winged helix DNA-binding domain"/>
    <property type="match status" value="1"/>
</dbReference>
<dbReference type="OrthoDB" id="156829at2"/>
<gene>
    <name evidence="6" type="ORF">SAMN05443377_10625</name>
</gene>
<evidence type="ECO:0000313" key="7">
    <source>
        <dbReference type="Proteomes" id="UP000198815"/>
    </source>
</evidence>
<evidence type="ECO:0000259" key="5">
    <source>
        <dbReference type="PROSITE" id="PS51063"/>
    </source>
</evidence>
<dbReference type="PANTHER" id="PTHR24567">
    <property type="entry name" value="CRP FAMILY TRANSCRIPTIONAL REGULATORY PROTEIN"/>
    <property type="match status" value="1"/>
</dbReference>
<dbReference type="SUPFAM" id="SSF51206">
    <property type="entry name" value="cAMP-binding domain-like"/>
    <property type="match status" value="1"/>
</dbReference>
<evidence type="ECO:0000313" key="6">
    <source>
        <dbReference type="EMBL" id="SER68505.1"/>
    </source>
</evidence>
<dbReference type="GO" id="GO:0003677">
    <property type="term" value="F:DNA binding"/>
    <property type="evidence" value="ECO:0007669"/>
    <property type="project" value="UniProtKB-KW"/>
</dbReference>
<evidence type="ECO:0000256" key="2">
    <source>
        <dbReference type="ARBA" id="ARBA00023125"/>
    </source>
</evidence>
<dbReference type="PROSITE" id="PS51063">
    <property type="entry name" value="HTH_CRP_2"/>
    <property type="match status" value="1"/>
</dbReference>
<dbReference type="SUPFAM" id="SSF46785">
    <property type="entry name" value="Winged helix' DNA-binding domain"/>
    <property type="match status" value="1"/>
</dbReference>
<organism evidence="6 7">
    <name type="scientific">Propionibacterium cyclohexanicum</name>
    <dbReference type="NCBI Taxonomy" id="64702"/>
    <lineage>
        <taxon>Bacteria</taxon>
        <taxon>Bacillati</taxon>
        <taxon>Actinomycetota</taxon>
        <taxon>Actinomycetes</taxon>
        <taxon>Propionibacteriales</taxon>
        <taxon>Propionibacteriaceae</taxon>
        <taxon>Propionibacterium</taxon>
    </lineage>
</organism>
<dbReference type="InterPro" id="IPR050397">
    <property type="entry name" value="Env_Response_Regulators"/>
</dbReference>
<dbReference type="InterPro" id="IPR036388">
    <property type="entry name" value="WH-like_DNA-bd_sf"/>
</dbReference>
<dbReference type="GO" id="GO:0005829">
    <property type="term" value="C:cytosol"/>
    <property type="evidence" value="ECO:0007669"/>
    <property type="project" value="TreeGrafter"/>
</dbReference>
<dbReference type="InterPro" id="IPR012318">
    <property type="entry name" value="HTH_CRP"/>
</dbReference>
<dbReference type="Gene3D" id="2.60.120.10">
    <property type="entry name" value="Jelly Rolls"/>
    <property type="match status" value="1"/>
</dbReference>
<dbReference type="RefSeq" id="WP_091968393.1">
    <property type="nucleotide sequence ID" value="NZ_FOGZ01000006.1"/>
</dbReference>
<keyword evidence="1" id="KW-0805">Transcription regulation</keyword>
<dbReference type="InterPro" id="IPR000595">
    <property type="entry name" value="cNMP-bd_dom"/>
</dbReference>
<evidence type="ECO:0000256" key="1">
    <source>
        <dbReference type="ARBA" id="ARBA00023015"/>
    </source>
</evidence>
<feature type="domain" description="Cyclic nucleotide-binding" evidence="4">
    <location>
        <begin position="20"/>
        <end position="99"/>
    </location>
</feature>
<dbReference type="EMBL" id="FOGZ01000006">
    <property type="protein sequence ID" value="SER68505.1"/>
    <property type="molecule type" value="Genomic_DNA"/>
</dbReference>
<dbReference type="Pfam" id="PF00027">
    <property type="entry name" value="cNMP_binding"/>
    <property type="match status" value="1"/>
</dbReference>
<keyword evidence="7" id="KW-1185">Reference proteome</keyword>
<dbReference type="Proteomes" id="UP000198815">
    <property type="component" value="Unassembled WGS sequence"/>
</dbReference>
<dbReference type="PANTHER" id="PTHR24567:SF74">
    <property type="entry name" value="HTH-TYPE TRANSCRIPTIONAL REGULATOR ARCR"/>
    <property type="match status" value="1"/>
</dbReference>
<dbReference type="SMART" id="SM00419">
    <property type="entry name" value="HTH_CRP"/>
    <property type="match status" value="1"/>
</dbReference>
<accession>A0A1H9R7J2</accession>
<dbReference type="SMART" id="SM00100">
    <property type="entry name" value="cNMP"/>
    <property type="match status" value="1"/>
</dbReference>
<dbReference type="InterPro" id="IPR018490">
    <property type="entry name" value="cNMP-bd_dom_sf"/>
</dbReference>
<dbReference type="PROSITE" id="PS50042">
    <property type="entry name" value="CNMP_BINDING_3"/>
    <property type="match status" value="1"/>
</dbReference>
<keyword evidence="3" id="KW-0804">Transcription</keyword>
<dbReference type="Pfam" id="PF13545">
    <property type="entry name" value="HTH_Crp_2"/>
    <property type="match status" value="1"/>
</dbReference>
<name>A0A1H9R7J2_9ACTN</name>
<feature type="domain" description="HTH crp-type" evidence="5">
    <location>
        <begin position="153"/>
        <end position="223"/>
    </location>
</feature>
<dbReference type="InterPro" id="IPR014710">
    <property type="entry name" value="RmlC-like_jellyroll"/>
</dbReference>
<evidence type="ECO:0000256" key="3">
    <source>
        <dbReference type="ARBA" id="ARBA00023163"/>
    </source>
</evidence>
<proteinExistence type="predicted"/>